<organism evidence="14 15">
    <name type="scientific">Streptococcus sobrinus</name>
    <dbReference type="NCBI Taxonomy" id="1310"/>
    <lineage>
        <taxon>Bacteria</taxon>
        <taxon>Bacillati</taxon>
        <taxon>Bacillota</taxon>
        <taxon>Bacilli</taxon>
        <taxon>Lactobacillales</taxon>
        <taxon>Streptococcaceae</taxon>
        <taxon>Streptococcus</taxon>
    </lineage>
</organism>
<keyword evidence="8 10" id="KW-0472">Membrane</keyword>
<evidence type="ECO:0000256" key="5">
    <source>
        <dbReference type="ARBA" id="ARBA00022618"/>
    </source>
</evidence>
<name>A0ABM6W434_9STRE</name>
<evidence type="ECO:0000256" key="4">
    <source>
        <dbReference type="ARBA" id="ARBA00022475"/>
    </source>
</evidence>
<dbReference type="InterPro" id="IPR058204">
    <property type="entry name" value="FtsX_firmicutes-type"/>
</dbReference>
<accession>A0ABM6W434</accession>
<evidence type="ECO:0000256" key="2">
    <source>
        <dbReference type="ARBA" id="ARBA00007379"/>
    </source>
</evidence>
<dbReference type="GeneID" id="93923535"/>
<evidence type="ECO:0000256" key="10">
    <source>
        <dbReference type="PIRNR" id="PIRNR003097"/>
    </source>
</evidence>
<keyword evidence="15" id="KW-1185">Reference proteome</keyword>
<evidence type="ECO:0000256" key="3">
    <source>
        <dbReference type="ARBA" id="ARBA00021907"/>
    </source>
</evidence>
<feature type="transmembrane region" description="Helical" evidence="11">
    <location>
        <begin position="179"/>
        <end position="199"/>
    </location>
</feature>
<keyword evidence="4 10" id="KW-1003">Cell membrane</keyword>
<comment type="subcellular location">
    <subcellularLocation>
        <location evidence="1">Cell membrane</location>
        <topology evidence="1">Multi-pass membrane protein</topology>
    </subcellularLocation>
</comment>
<evidence type="ECO:0000259" key="12">
    <source>
        <dbReference type="Pfam" id="PF02687"/>
    </source>
</evidence>
<keyword evidence="6 11" id="KW-0812">Transmembrane</keyword>
<dbReference type="InterPro" id="IPR040690">
    <property type="entry name" value="FtsX_ECD"/>
</dbReference>
<reference evidence="14 15" key="1">
    <citation type="submission" date="2018-05" db="EMBL/GenBank/DDBJ databases">
        <title>Complete genome sequences of Streptococcus sobrinus.</title>
        <authorList>
            <person name="Sales M."/>
            <person name="Jensen P.A."/>
        </authorList>
    </citation>
    <scope>NUCLEOTIDE SEQUENCE [LARGE SCALE GENOMIC DNA]</scope>
    <source>
        <strain evidence="14 15">SL1</strain>
    </source>
</reference>
<evidence type="ECO:0000256" key="7">
    <source>
        <dbReference type="ARBA" id="ARBA00022989"/>
    </source>
</evidence>
<sequence>MIRNFFRHLKESFVSLKRQGWMTFAAVSSVTITLTLVGIFVAVLLNVNKLGDDLEHNLTINVYLETNSIDPYENKSDGSHNDTYHNVWNQIQEVDGVQSLKFSSKKDQLADLQKQYGNAWSYDESSNPLFDAYIVKVQSAKEMKAITKKIKSIDGVNDANYGGVDTDRLTTIVGKIRTWGLAGTVLLILVAIFLISNTIRVTIMSRKDDIIIMRLVGAKNSYIRTPFFFEGAWVGILGAILPSLIVYYLYNMAWTRINPNLAAENLGLYPINPYLYYLIGGLFIVGIVIGSIGSMISIRRYLKA</sequence>
<evidence type="ECO:0000313" key="14">
    <source>
        <dbReference type="EMBL" id="AWN20419.1"/>
    </source>
</evidence>
<dbReference type="InterPro" id="IPR003838">
    <property type="entry name" value="ABC3_permease_C"/>
</dbReference>
<dbReference type="Proteomes" id="UP000245369">
    <property type="component" value="Chromosome"/>
</dbReference>
<evidence type="ECO:0000256" key="9">
    <source>
        <dbReference type="ARBA" id="ARBA00023306"/>
    </source>
</evidence>
<dbReference type="PANTHER" id="PTHR47755">
    <property type="entry name" value="CELL DIVISION PROTEIN FTSX"/>
    <property type="match status" value="1"/>
</dbReference>
<dbReference type="RefSeq" id="WP_002963000.1">
    <property type="nucleotide sequence ID" value="NZ_CP029490.1"/>
</dbReference>
<evidence type="ECO:0000256" key="6">
    <source>
        <dbReference type="ARBA" id="ARBA00022692"/>
    </source>
</evidence>
<dbReference type="Pfam" id="PF02687">
    <property type="entry name" value="FtsX"/>
    <property type="match status" value="1"/>
</dbReference>
<dbReference type="PANTHER" id="PTHR47755:SF1">
    <property type="entry name" value="CELL DIVISION PROTEIN FTSX"/>
    <property type="match status" value="1"/>
</dbReference>
<dbReference type="Pfam" id="PF18075">
    <property type="entry name" value="FtsX_ECD"/>
    <property type="match status" value="1"/>
</dbReference>
<keyword evidence="9 10" id="KW-0131">Cell cycle</keyword>
<evidence type="ECO:0000256" key="8">
    <source>
        <dbReference type="ARBA" id="ARBA00023136"/>
    </source>
</evidence>
<gene>
    <name evidence="14" type="ORF">DK182_03265</name>
</gene>
<dbReference type="Gene3D" id="3.30.70.3040">
    <property type="match status" value="1"/>
</dbReference>
<dbReference type="InterPro" id="IPR004513">
    <property type="entry name" value="FtsX"/>
</dbReference>
<dbReference type="NCBIfam" id="NF038347">
    <property type="entry name" value="FtsX_Gpos"/>
    <property type="match status" value="1"/>
</dbReference>
<comment type="function">
    <text evidence="10">Part of the ABC transporter FtsEX involved in asymmetric cellular division facilitating the initiation of sporulation.</text>
</comment>
<evidence type="ECO:0000256" key="11">
    <source>
        <dbReference type="SAM" id="Phobius"/>
    </source>
</evidence>
<feature type="domain" description="ABC3 transporter permease C-terminal" evidence="12">
    <location>
        <begin position="184"/>
        <end position="303"/>
    </location>
</feature>
<keyword evidence="5 10" id="KW-0132">Cell division</keyword>
<dbReference type="EMBL" id="CP029490">
    <property type="protein sequence ID" value="AWN20419.1"/>
    <property type="molecule type" value="Genomic_DNA"/>
</dbReference>
<comment type="similarity">
    <text evidence="2 10">Belongs to the ABC-4 integral membrane protein family. FtsX subfamily.</text>
</comment>
<protein>
    <recommendedName>
        <fullName evidence="3 10">Cell division protein FtsX</fullName>
    </recommendedName>
</protein>
<feature type="transmembrane region" description="Helical" evidence="11">
    <location>
        <begin position="274"/>
        <end position="298"/>
    </location>
</feature>
<evidence type="ECO:0000256" key="1">
    <source>
        <dbReference type="ARBA" id="ARBA00004651"/>
    </source>
</evidence>
<evidence type="ECO:0000259" key="13">
    <source>
        <dbReference type="Pfam" id="PF18075"/>
    </source>
</evidence>
<dbReference type="PIRSF" id="PIRSF003097">
    <property type="entry name" value="FtsX"/>
    <property type="match status" value="1"/>
</dbReference>
<feature type="transmembrane region" description="Helical" evidence="11">
    <location>
        <begin position="21"/>
        <end position="45"/>
    </location>
</feature>
<feature type="domain" description="FtsX extracellular" evidence="13">
    <location>
        <begin position="59"/>
        <end position="157"/>
    </location>
</feature>
<keyword evidence="7 11" id="KW-1133">Transmembrane helix</keyword>
<evidence type="ECO:0000313" key="15">
    <source>
        <dbReference type="Proteomes" id="UP000245369"/>
    </source>
</evidence>
<feature type="transmembrane region" description="Helical" evidence="11">
    <location>
        <begin position="227"/>
        <end position="250"/>
    </location>
</feature>
<proteinExistence type="inferred from homology"/>